<keyword evidence="2" id="KW-0732">Signal</keyword>
<protein>
    <submittedName>
        <fullName evidence="3">Uncharacterized protein</fullName>
    </submittedName>
</protein>
<feature type="chain" id="PRO_5012891444" evidence="2">
    <location>
        <begin position="21"/>
        <end position="161"/>
    </location>
</feature>
<dbReference type="EMBL" id="MCGN01000012">
    <property type="protein sequence ID" value="ORY90351.1"/>
    <property type="molecule type" value="Genomic_DNA"/>
</dbReference>
<feature type="compositionally biased region" description="Basic and acidic residues" evidence="1">
    <location>
        <begin position="80"/>
        <end position="96"/>
    </location>
</feature>
<feature type="region of interest" description="Disordered" evidence="1">
    <location>
        <begin position="65"/>
        <end position="161"/>
    </location>
</feature>
<evidence type="ECO:0000313" key="3">
    <source>
        <dbReference type="EMBL" id="ORY90351.1"/>
    </source>
</evidence>
<evidence type="ECO:0000256" key="1">
    <source>
        <dbReference type="SAM" id="MobiDB-lite"/>
    </source>
</evidence>
<dbReference type="AlphaFoldDB" id="A0A1X2GZV3"/>
<evidence type="ECO:0000313" key="4">
    <source>
        <dbReference type="Proteomes" id="UP000242180"/>
    </source>
</evidence>
<gene>
    <name evidence="3" type="ORF">BCR43DRAFT_566933</name>
</gene>
<dbReference type="Proteomes" id="UP000242180">
    <property type="component" value="Unassembled WGS sequence"/>
</dbReference>
<feature type="signal peptide" evidence="2">
    <location>
        <begin position="1"/>
        <end position="20"/>
    </location>
</feature>
<sequence length="161" mass="17702">MRFISLTLVATAFLAVGSQAAFAAERADKVAPRAAEVYKRSEFATGTGEGKPAEKLLPKKRQAAYNQVPADNQSAVKLSGKRDPKLKRDPEIERVDAIQPEGNKPVQNGLNEKRQSKVNEQSEEIESANKLPEKRQLVINSTEEPEKNEAIENSPVKRGPP</sequence>
<organism evidence="3 4">
    <name type="scientific">Syncephalastrum racemosum</name>
    <name type="common">Filamentous fungus</name>
    <dbReference type="NCBI Taxonomy" id="13706"/>
    <lineage>
        <taxon>Eukaryota</taxon>
        <taxon>Fungi</taxon>
        <taxon>Fungi incertae sedis</taxon>
        <taxon>Mucoromycota</taxon>
        <taxon>Mucoromycotina</taxon>
        <taxon>Mucoromycetes</taxon>
        <taxon>Mucorales</taxon>
        <taxon>Syncephalastraceae</taxon>
        <taxon>Syncephalastrum</taxon>
    </lineage>
</organism>
<proteinExistence type="predicted"/>
<evidence type="ECO:0000256" key="2">
    <source>
        <dbReference type="SAM" id="SignalP"/>
    </source>
</evidence>
<comment type="caution">
    <text evidence="3">The sequence shown here is derived from an EMBL/GenBank/DDBJ whole genome shotgun (WGS) entry which is preliminary data.</text>
</comment>
<dbReference type="InParanoid" id="A0A1X2GZV3"/>
<reference evidence="3 4" key="1">
    <citation type="submission" date="2016-07" db="EMBL/GenBank/DDBJ databases">
        <title>Pervasive Adenine N6-methylation of Active Genes in Fungi.</title>
        <authorList>
            <consortium name="DOE Joint Genome Institute"/>
            <person name="Mondo S.J."/>
            <person name="Dannebaum R.O."/>
            <person name="Kuo R.C."/>
            <person name="Labutti K."/>
            <person name="Haridas S."/>
            <person name="Kuo A."/>
            <person name="Salamov A."/>
            <person name="Ahrendt S.R."/>
            <person name="Lipzen A."/>
            <person name="Sullivan W."/>
            <person name="Andreopoulos W.B."/>
            <person name="Clum A."/>
            <person name="Lindquist E."/>
            <person name="Daum C."/>
            <person name="Ramamoorthy G.K."/>
            <person name="Gryganskyi A."/>
            <person name="Culley D."/>
            <person name="Magnuson J.K."/>
            <person name="James T.Y."/>
            <person name="O'Malley M.A."/>
            <person name="Stajich J.E."/>
            <person name="Spatafora J.W."/>
            <person name="Visel A."/>
            <person name="Grigoriev I.V."/>
        </authorList>
    </citation>
    <scope>NUCLEOTIDE SEQUENCE [LARGE SCALE GENOMIC DNA]</scope>
    <source>
        <strain evidence="3 4">NRRL 2496</strain>
    </source>
</reference>
<accession>A0A1X2GZV3</accession>
<keyword evidence="4" id="KW-1185">Reference proteome</keyword>
<name>A0A1X2GZV3_SYNRA</name>